<keyword evidence="5" id="KW-0687">Ribonucleoprotein</keyword>
<dbReference type="InterPro" id="IPR019927">
    <property type="entry name" value="Ribosomal_uL3_bac/org-type"/>
</dbReference>
<dbReference type="GO" id="GO:0003735">
    <property type="term" value="F:structural constituent of ribosome"/>
    <property type="evidence" value="ECO:0007669"/>
    <property type="project" value="InterPro"/>
</dbReference>
<dbReference type="Gene3D" id="3.30.160.810">
    <property type="match status" value="1"/>
</dbReference>
<evidence type="ECO:0000256" key="1">
    <source>
        <dbReference type="ARBA" id="ARBA00006540"/>
    </source>
</evidence>
<dbReference type="PANTHER" id="PTHR11229:SF16">
    <property type="entry name" value="LARGE RIBOSOMAL SUBUNIT PROTEIN UL3C"/>
    <property type="match status" value="1"/>
</dbReference>
<evidence type="ECO:0000256" key="4">
    <source>
        <dbReference type="ARBA" id="ARBA00022980"/>
    </source>
</evidence>
<dbReference type="GO" id="GO:0006412">
    <property type="term" value="P:translation"/>
    <property type="evidence" value="ECO:0007669"/>
    <property type="project" value="InterPro"/>
</dbReference>
<proteinExistence type="inferred from homology"/>
<dbReference type="Gene3D" id="2.40.30.10">
    <property type="entry name" value="Translation factors"/>
    <property type="match status" value="1"/>
</dbReference>
<dbReference type="InterPro" id="IPR000597">
    <property type="entry name" value="Ribosomal_uL3"/>
</dbReference>
<dbReference type="EMBL" id="UINC01001326">
    <property type="protein sequence ID" value="SUZ77703.1"/>
    <property type="molecule type" value="Genomic_DNA"/>
</dbReference>
<dbReference type="NCBIfam" id="TIGR03625">
    <property type="entry name" value="L3_bact"/>
    <property type="match status" value="1"/>
</dbReference>
<keyword evidence="2" id="KW-0699">rRNA-binding</keyword>
<evidence type="ECO:0000256" key="3">
    <source>
        <dbReference type="ARBA" id="ARBA00022884"/>
    </source>
</evidence>
<reference evidence="7" key="1">
    <citation type="submission" date="2018-05" db="EMBL/GenBank/DDBJ databases">
        <authorList>
            <person name="Lanie J.A."/>
            <person name="Ng W.-L."/>
            <person name="Kazmierczak K.M."/>
            <person name="Andrzejewski T.M."/>
            <person name="Davidsen T.M."/>
            <person name="Wayne K.J."/>
            <person name="Tettelin H."/>
            <person name="Glass J.I."/>
            <person name="Rusch D."/>
            <person name="Podicherti R."/>
            <person name="Tsui H.-C.T."/>
            <person name="Winkler M.E."/>
        </authorList>
    </citation>
    <scope>NUCLEOTIDE SEQUENCE</scope>
</reference>
<dbReference type="AlphaFoldDB" id="A0A381QJ85"/>
<sequence length="205" mass="22417">MRGLIGKKIGMTRVFDSNGRAIPVTVLEAGPCQVTQVKSNEKDGYESVQVGFHEANIKHVNKPREGHFNKNSLTPMRILAEFNKVPNFEYKPGQVFNVSLFNEGDYVTVSGKSKGHGFSGTVKKYSFSQQRKTHGQGDTQRHVGSIGAASDPSRVFPGKKMPGRFGNKKVSVKSLEVIKIDENNNKMLVKGSIPGAPNGIVIITM</sequence>
<dbReference type="SUPFAM" id="SSF50447">
    <property type="entry name" value="Translation proteins"/>
    <property type="match status" value="1"/>
</dbReference>
<gene>
    <name evidence="7" type="ORF">METZ01_LOCUS30557</name>
</gene>
<evidence type="ECO:0000256" key="2">
    <source>
        <dbReference type="ARBA" id="ARBA00022730"/>
    </source>
</evidence>
<evidence type="ECO:0000256" key="6">
    <source>
        <dbReference type="SAM" id="MobiDB-lite"/>
    </source>
</evidence>
<dbReference type="Pfam" id="PF00297">
    <property type="entry name" value="Ribosomal_L3"/>
    <property type="match status" value="1"/>
</dbReference>
<dbReference type="InterPro" id="IPR009000">
    <property type="entry name" value="Transl_B-barrel_sf"/>
</dbReference>
<name>A0A381QJ85_9ZZZZ</name>
<dbReference type="GO" id="GO:0022625">
    <property type="term" value="C:cytosolic large ribosomal subunit"/>
    <property type="evidence" value="ECO:0007669"/>
    <property type="project" value="TreeGrafter"/>
</dbReference>
<keyword evidence="3" id="KW-0694">RNA-binding</keyword>
<evidence type="ECO:0000313" key="7">
    <source>
        <dbReference type="EMBL" id="SUZ77703.1"/>
    </source>
</evidence>
<accession>A0A381QJ85</accession>
<dbReference type="FunFam" id="3.30.160.810:FF:000001">
    <property type="entry name" value="50S ribosomal protein L3"/>
    <property type="match status" value="1"/>
</dbReference>
<dbReference type="HAMAP" id="MF_01325_B">
    <property type="entry name" value="Ribosomal_uL3_B"/>
    <property type="match status" value="1"/>
</dbReference>
<evidence type="ECO:0008006" key="8">
    <source>
        <dbReference type="Google" id="ProtNLM"/>
    </source>
</evidence>
<feature type="region of interest" description="Disordered" evidence="6">
    <location>
        <begin position="131"/>
        <end position="162"/>
    </location>
</feature>
<evidence type="ECO:0000256" key="5">
    <source>
        <dbReference type="ARBA" id="ARBA00023274"/>
    </source>
</evidence>
<dbReference type="FunFam" id="2.40.30.10:FF:000004">
    <property type="entry name" value="50S ribosomal protein L3"/>
    <property type="match status" value="1"/>
</dbReference>
<protein>
    <recommendedName>
        <fullName evidence="8">50S ribosomal protein L3</fullName>
    </recommendedName>
</protein>
<keyword evidence="4" id="KW-0689">Ribosomal protein</keyword>
<comment type="similarity">
    <text evidence="1">Belongs to the universal ribosomal protein uL3 family.</text>
</comment>
<organism evidence="7">
    <name type="scientific">marine metagenome</name>
    <dbReference type="NCBI Taxonomy" id="408172"/>
    <lineage>
        <taxon>unclassified sequences</taxon>
        <taxon>metagenomes</taxon>
        <taxon>ecological metagenomes</taxon>
    </lineage>
</organism>
<dbReference type="GO" id="GO:0019843">
    <property type="term" value="F:rRNA binding"/>
    <property type="evidence" value="ECO:0007669"/>
    <property type="project" value="UniProtKB-KW"/>
</dbReference>
<dbReference type="PANTHER" id="PTHR11229">
    <property type="entry name" value="50S RIBOSOMAL PROTEIN L3"/>
    <property type="match status" value="1"/>
</dbReference>